<evidence type="ECO:0000256" key="1">
    <source>
        <dbReference type="ARBA" id="ARBA00023015"/>
    </source>
</evidence>
<dbReference type="Pfam" id="PF00196">
    <property type="entry name" value="GerE"/>
    <property type="match status" value="1"/>
</dbReference>
<proteinExistence type="predicted"/>
<keyword evidence="6" id="KW-1185">Reference proteome</keyword>
<dbReference type="RefSeq" id="WP_136777489.1">
    <property type="nucleotide sequence ID" value="NZ_SUPK01000004.1"/>
</dbReference>
<dbReference type="SMART" id="SM00421">
    <property type="entry name" value="HTH_LUXR"/>
    <property type="match status" value="1"/>
</dbReference>
<dbReference type="CDD" id="cd06170">
    <property type="entry name" value="LuxR_C_like"/>
    <property type="match status" value="1"/>
</dbReference>
<evidence type="ECO:0000313" key="6">
    <source>
        <dbReference type="Proteomes" id="UP000309673"/>
    </source>
</evidence>
<dbReference type="InterPro" id="IPR016032">
    <property type="entry name" value="Sig_transdc_resp-reg_C-effctor"/>
</dbReference>
<dbReference type="GO" id="GO:0006355">
    <property type="term" value="P:regulation of DNA-templated transcription"/>
    <property type="evidence" value="ECO:0007669"/>
    <property type="project" value="InterPro"/>
</dbReference>
<dbReference type="AlphaFoldDB" id="A0A4U0FDA4"/>
<name>A0A4U0FDA4_9BACL</name>
<dbReference type="PROSITE" id="PS50043">
    <property type="entry name" value="HTH_LUXR_2"/>
    <property type="match status" value="1"/>
</dbReference>
<dbReference type="InterPro" id="IPR000792">
    <property type="entry name" value="Tscrpt_reg_LuxR_C"/>
</dbReference>
<organism evidence="5 6">
    <name type="scientific">Cohnella pontilimi</name>
    <dbReference type="NCBI Taxonomy" id="2564100"/>
    <lineage>
        <taxon>Bacteria</taxon>
        <taxon>Bacillati</taxon>
        <taxon>Bacillota</taxon>
        <taxon>Bacilli</taxon>
        <taxon>Bacillales</taxon>
        <taxon>Paenibacillaceae</taxon>
        <taxon>Cohnella</taxon>
    </lineage>
</organism>
<dbReference type="PROSITE" id="PS00622">
    <property type="entry name" value="HTH_LUXR_1"/>
    <property type="match status" value="1"/>
</dbReference>
<reference evidence="5 6" key="1">
    <citation type="submission" date="2019-04" db="EMBL/GenBank/DDBJ databases">
        <title>Cohnella sp. nov., isolated from soil.</title>
        <authorList>
            <person name="Kim W."/>
        </authorList>
    </citation>
    <scope>NUCLEOTIDE SEQUENCE [LARGE SCALE GENOMIC DNA]</scope>
    <source>
        <strain evidence="5 6">CAU 1483</strain>
    </source>
</reference>
<gene>
    <name evidence="5" type="ORF">E5161_09505</name>
</gene>
<protein>
    <submittedName>
        <fullName evidence="5">Response regulator transcription factor</fullName>
    </submittedName>
</protein>
<dbReference type="EMBL" id="SUPK01000004">
    <property type="protein sequence ID" value="TJY42234.1"/>
    <property type="molecule type" value="Genomic_DNA"/>
</dbReference>
<evidence type="ECO:0000259" key="4">
    <source>
        <dbReference type="PROSITE" id="PS50043"/>
    </source>
</evidence>
<sequence>MSERELEILQFLADGLKNCEIAAKLFLSEGSVRNYISSIYSKLNVENRASDVKKFRMAQ</sequence>
<dbReference type="InterPro" id="IPR036388">
    <property type="entry name" value="WH-like_DNA-bd_sf"/>
</dbReference>
<dbReference type="PANTHER" id="PTHR44688">
    <property type="entry name" value="DNA-BINDING TRANSCRIPTIONAL ACTIVATOR DEVR_DOSR"/>
    <property type="match status" value="1"/>
</dbReference>
<keyword evidence="2" id="KW-0238">DNA-binding</keyword>
<dbReference type="Proteomes" id="UP000309673">
    <property type="component" value="Unassembled WGS sequence"/>
</dbReference>
<evidence type="ECO:0000256" key="2">
    <source>
        <dbReference type="ARBA" id="ARBA00023125"/>
    </source>
</evidence>
<keyword evidence="1" id="KW-0805">Transcription regulation</keyword>
<comment type="caution">
    <text evidence="5">The sequence shown here is derived from an EMBL/GenBank/DDBJ whole genome shotgun (WGS) entry which is preliminary data.</text>
</comment>
<dbReference type="PRINTS" id="PR00038">
    <property type="entry name" value="HTHLUXR"/>
</dbReference>
<feature type="domain" description="HTH luxR-type" evidence="4">
    <location>
        <begin position="1"/>
        <end position="59"/>
    </location>
</feature>
<evidence type="ECO:0000256" key="3">
    <source>
        <dbReference type="ARBA" id="ARBA00023163"/>
    </source>
</evidence>
<dbReference type="PANTHER" id="PTHR44688:SF16">
    <property type="entry name" value="DNA-BINDING TRANSCRIPTIONAL ACTIVATOR DEVR_DOSR"/>
    <property type="match status" value="1"/>
</dbReference>
<dbReference type="Gene3D" id="1.10.10.10">
    <property type="entry name" value="Winged helix-like DNA-binding domain superfamily/Winged helix DNA-binding domain"/>
    <property type="match status" value="1"/>
</dbReference>
<evidence type="ECO:0000313" key="5">
    <source>
        <dbReference type="EMBL" id="TJY42234.1"/>
    </source>
</evidence>
<keyword evidence="3" id="KW-0804">Transcription</keyword>
<dbReference type="GO" id="GO:0003677">
    <property type="term" value="F:DNA binding"/>
    <property type="evidence" value="ECO:0007669"/>
    <property type="project" value="UniProtKB-KW"/>
</dbReference>
<dbReference type="SUPFAM" id="SSF46894">
    <property type="entry name" value="C-terminal effector domain of the bipartite response regulators"/>
    <property type="match status" value="1"/>
</dbReference>
<dbReference type="OrthoDB" id="9780153at2"/>
<accession>A0A4U0FDA4</accession>